<evidence type="ECO:0000256" key="1">
    <source>
        <dbReference type="ARBA" id="ARBA00005695"/>
    </source>
</evidence>
<keyword evidence="3" id="KW-0732">Signal</keyword>
<reference evidence="6" key="1">
    <citation type="submission" date="2017-09" db="EMBL/GenBank/DDBJ databases">
        <title>Depth-based differentiation of microbial function through sediment-hosted aquifers and enrichment of novel symbionts in the deep terrestrial subsurface.</title>
        <authorList>
            <person name="Probst A.J."/>
            <person name="Ladd B."/>
            <person name="Jarett J.K."/>
            <person name="Geller-Mcgrath D.E."/>
            <person name="Sieber C.M.K."/>
            <person name="Emerson J.B."/>
            <person name="Anantharaman K."/>
            <person name="Thomas B.C."/>
            <person name="Malmstrom R."/>
            <person name="Stieglmeier M."/>
            <person name="Klingl A."/>
            <person name="Woyke T."/>
            <person name="Ryan C.M."/>
            <person name="Banfield J.F."/>
        </authorList>
    </citation>
    <scope>NUCLEOTIDE SEQUENCE [LARGE SCALE GENOMIC DNA]</scope>
</reference>
<dbReference type="PIRSF" id="PIRSF002741">
    <property type="entry name" value="MppA"/>
    <property type="match status" value="1"/>
</dbReference>
<accession>A0A2M6ZFX3</accession>
<dbReference type="GO" id="GO:1904680">
    <property type="term" value="F:peptide transmembrane transporter activity"/>
    <property type="evidence" value="ECO:0007669"/>
    <property type="project" value="TreeGrafter"/>
</dbReference>
<dbReference type="GO" id="GO:0015833">
    <property type="term" value="P:peptide transport"/>
    <property type="evidence" value="ECO:0007669"/>
    <property type="project" value="TreeGrafter"/>
</dbReference>
<dbReference type="GO" id="GO:0043190">
    <property type="term" value="C:ATP-binding cassette (ABC) transporter complex"/>
    <property type="evidence" value="ECO:0007669"/>
    <property type="project" value="InterPro"/>
</dbReference>
<organism evidence="5 6">
    <name type="scientific">Candidatus Desantisbacteria bacterium CG07_land_8_20_14_0_80_39_15</name>
    <dbReference type="NCBI Taxonomy" id="1974549"/>
    <lineage>
        <taxon>Bacteria</taxon>
        <taxon>Candidatus Desantisiibacteriota</taxon>
    </lineage>
</organism>
<dbReference type="Proteomes" id="UP000229227">
    <property type="component" value="Unassembled WGS sequence"/>
</dbReference>
<dbReference type="AlphaFoldDB" id="A0A2M6ZFX3"/>
<dbReference type="FunFam" id="3.90.76.10:FF:000004">
    <property type="entry name" value="Peptide ABC transporter substrate-binding protein"/>
    <property type="match status" value="1"/>
</dbReference>
<dbReference type="PANTHER" id="PTHR30290:SF38">
    <property type="entry name" value="D,D-DIPEPTIDE-BINDING PERIPLASMIC PROTEIN DDPA-RELATED"/>
    <property type="match status" value="1"/>
</dbReference>
<dbReference type="PANTHER" id="PTHR30290">
    <property type="entry name" value="PERIPLASMIC BINDING COMPONENT OF ABC TRANSPORTER"/>
    <property type="match status" value="1"/>
</dbReference>
<keyword evidence="2" id="KW-0813">Transport</keyword>
<dbReference type="PROSITE" id="PS01040">
    <property type="entry name" value="SBP_BACTERIAL_5"/>
    <property type="match status" value="1"/>
</dbReference>
<dbReference type="InterPro" id="IPR030678">
    <property type="entry name" value="Peptide/Ni-bd"/>
</dbReference>
<evidence type="ECO:0000256" key="3">
    <source>
        <dbReference type="ARBA" id="ARBA00022729"/>
    </source>
</evidence>
<dbReference type="PROSITE" id="PS51257">
    <property type="entry name" value="PROKAR_LIPOPROTEIN"/>
    <property type="match status" value="1"/>
</dbReference>
<protein>
    <submittedName>
        <fullName evidence="5">Peptide-binding protein</fullName>
    </submittedName>
</protein>
<dbReference type="Pfam" id="PF00496">
    <property type="entry name" value="SBP_bac_5"/>
    <property type="match status" value="1"/>
</dbReference>
<evidence type="ECO:0000256" key="2">
    <source>
        <dbReference type="ARBA" id="ARBA00022448"/>
    </source>
</evidence>
<dbReference type="SUPFAM" id="SSF53850">
    <property type="entry name" value="Periplasmic binding protein-like II"/>
    <property type="match status" value="1"/>
</dbReference>
<dbReference type="FunFam" id="3.10.105.10:FF:000006">
    <property type="entry name" value="Peptide ABC transporter substrate-binding protein"/>
    <property type="match status" value="1"/>
</dbReference>
<name>A0A2M6ZFX3_9BACT</name>
<comment type="caution">
    <text evidence="5">The sequence shown here is derived from an EMBL/GenBank/DDBJ whole genome shotgun (WGS) entry which is preliminary data.</text>
</comment>
<proteinExistence type="inferred from homology"/>
<dbReference type="InterPro" id="IPR000914">
    <property type="entry name" value="SBP_5_dom"/>
</dbReference>
<dbReference type="GO" id="GO:0042597">
    <property type="term" value="C:periplasmic space"/>
    <property type="evidence" value="ECO:0007669"/>
    <property type="project" value="UniProtKB-ARBA"/>
</dbReference>
<dbReference type="InterPro" id="IPR023765">
    <property type="entry name" value="SBP_5_CS"/>
</dbReference>
<dbReference type="InterPro" id="IPR039424">
    <property type="entry name" value="SBP_5"/>
</dbReference>
<sequence length="536" mass="61612">MKRILTIVLVFSLLAGCAKKSEKISEEGGVPACGDTIIEASIGDASRLNPVLATDSASGDINALVFNGLVKYDRNIKLVGDLAQSWEVSSDGLIITFHLRKGVKWHDGEDFTSSDVRFTYERLIDPKVKTPYFSDFEKVKKIETPDSWTVRVFYKEPFAPALESWGMGIIPRHILENGDFNKSLFNRHPIGTGPYIFKKWSTMEKIVLESNPNYFEGRPSIDRYVYRIIPDLSVQFSELLKGTIDSMGLASDQYVKESETLPAKYGVNLYRHPALNSYTYLGFNLLSPLFQDKKVRQAISCAINKKEIVETVLQGFGRPITGPYPPTFWAYNSKLKDYTYDLDKARRLLESAGWKDKDGDGILEKESMPFEFTIITNQGNKERELCATIIQEKLSKIGIKVKIRILEWSTFVHEYVDKKKFDAVVLGWSLSLDPDQFSIWHSSQIKKGYNFISYKNKEVDRLLEEGRRIFAPEKRKKIYHRFHEILAEEQPYCFLYVRDALPAIHGRFKGIKVEPLGISYNFIKWFVPKSEQKYKK</sequence>
<dbReference type="CDD" id="cd08514">
    <property type="entry name" value="PBP2_AppA_like"/>
    <property type="match status" value="1"/>
</dbReference>
<evidence type="ECO:0000259" key="4">
    <source>
        <dbReference type="Pfam" id="PF00496"/>
    </source>
</evidence>
<evidence type="ECO:0000313" key="5">
    <source>
        <dbReference type="EMBL" id="PIU51262.1"/>
    </source>
</evidence>
<feature type="domain" description="Solute-binding protein family 5" evidence="4">
    <location>
        <begin position="77"/>
        <end position="441"/>
    </location>
</feature>
<comment type="similarity">
    <text evidence="1">Belongs to the bacterial solute-binding protein 5 family.</text>
</comment>
<dbReference type="Gene3D" id="3.40.190.10">
    <property type="entry name" value="Periplasmic binding protein-like II"/>
    <property type="match status" value="1"/>
</dbReference>
<evidence type="ECO:0000313" key="6">
    <source>
        <dbReference type="Proteomes" id="UP000229227"/>
    </source>
</evidence>
<dbReference type="EMBL" id="PEWN01000085">
    <property type="protein sequence ID" value="PIU51262.1"/>
    <property type="molecule type" value="Genomic_DNA"/>
</dbReference>
<dbReference type="Gene3D" id="3.90.76.10">
    <property type="entry name" value="Dipeptide-binding Protein, Domain 1"/>
    <property type="match status" value="1"/>
</dbReference>
<gene>
    <name evidence="5" type="ORF">COS91_05430</name>
</gene>
<dbReference type="Gene3D" id="3.10.105.10">
    <property type="entry name" value="Dipeptide-binding Protein, Domain 3"/>
    <property type="match status" value="1"/>
</dbReference>